<protein>
    <recommendedName>
        <fullName evidence="2">RNA polymerase sigma-70 region 4 domain-containing protein</fullName>
    </recommendedName>
</protein>
<keyword evidence="4" id="KW-1185">Reference proteome</keyword>
<dbReference type="InterPro" id="IPR007630">
    <property type="entry name" value="RNA_pol_sigma70_r4"/>
</dbReference>
<dbReference type="Proteomes" id="UP000681340">
    <property type="component" value="Unassembled WGS sequence"/>
</dbReference>
<dbReference type="Pfam" id="PF04545">
    <property type="entry name" value="Sigma70_r4"/>
    <property type="match status" value="1"/>
</dbReference>
<comment type="caution">
    <text evidence="3">The sequence shown here is derived from an EMBL/GenBank/DDBJ whole genome shotgun (WGS) entry which is preliminary data.</text>
</comment>
<dbReference type="AlphaFoldDB" id="A0A919VQT1"/>
<dbReference type="Gene3D" id="1.10.10.10">
    <property type="entry name" value="Winged helix-like DNA-binding domain superfamily/Winged helix DNA-binding domain"/>
    <property type="match status" value="1"/>
</dbReference>
<dbReference type="GO" id="GO:0003700">
    <property type="term" value="F:DNA-binding transcription factor activity"/>
    <property type="evidence" value="ECO:0007669"/>
    <property type="project" value="InterPro"/>
</dbReference>
<name>A0A919VQT1_9ACTN</name>
<feature type="region of interest" description="Disordered" evidence="1">
    <location>
        <begin position="25"/>
        <end position="54"/>
    </location>
</feature>
<reference evidence="3" key="1">
    <citation type="submission" date="2021-03" db="EMBL/GenBank/DDBJ databases">
        <title>Whole genome shotgun sequence of Actinoplanes auranticolor NBRC 12245.</title>
        <authorList>
            <person name="Komaki H."/>
            <person name="Tamura T."/>
        </authorList>
    </citation>
    <scope>NUCLEOTIDE SEQUENCE</scope>
    <source>
        <strain evidence="3">NBRC 12245</strain>
    </source>
</reference>
<sequence length="134" mass="15105">MVGLSAAVLDVRGWLIGHAAKAGNQRDWSRRPVHPRRARRPHPAPAVADTGRTPARLGRTTFAHAMARLTAARRRAIRLRYLDGYPCDAAARLLGRSTEAVRDLARRGLRRLRAAFPRRQVRHGFPLRPQRKAQ</sequence>
<dbReference type="SUPFAM" id="SSF88659">
    <property type="entry name" value="Sigma3 and sigma4 domains of RNA polymerase sigma factors"/>
    <property type="match status" value="1"/>
</dbReference>
<dbReference type="GO" id="GO:0006352">
    <property type="term" value="P:DNA-templated transcription initiation"/>
    <property type="evidence" value="ECO:0007669"/>
    <property type="project" value="InterPro"/>
</dbReference>
<accession>A0A919VQT1</accession>
<evidence type="ECO:0000259" key="2">
    <source>
        <dbReference type="Pfam" id="PF04545"/>
    </source>
</evidence>
<evidence type="ECO:0000313" key="3">
    <source>
        <dbReference type="EMBL" id="GIM72145.1"/>
    </source>
</evidence>
<feature type="compositionally biased region" description="Basic residues" evidence="1">
    <location>
        <begin position="31"/>
        <end position="42"/>
    </location>
</feature>
<organism evidence="3 4">
    <name type="scientific">Actinoplanes auranticolor</name>
    <dbReference type="NCBI Taxonomy" id="47988"/>
    <lineage>
        <taxon>Bacteria</taxon>
        <taxon>Bacillati</taxon>
        <taxon>Actinomycetota</taxon>
        <taxon>Actinomycetes</taxon>
        <taxon>Micromonosporales</taxon>
        <taxon>Micromonosporaceae</taxon>
        <taxon>Actinoplanes</taxon>
    </lineage>
</organism>
<dbReference type="InterPro" id="IPR013324">
    <property type="entry name" value="RNA_pol_sigma_r3/r4-like"/>
</dbReference>
<dbReference type="InterPro" id="IPR036388">
    <property type="entry name" value="WH-like_DNA-bd_sf"/>
</dbReference>
<proteinExistence type="predicted"/>
<evidence type="ECO:0000256" key="1">
    <source>
        <dbReference type="SAM" id="MobiDB-lite"/>
    </source>
</evidence>
<feature type="domain" description="RNA polymerase sigma-70 region 4" evidence="2">
    <location>
        <begin position="65"/>
        <end position="114"/>
    </location>
</feature>
<dbReference type="EMBL" id="BOQL01000039">
    <property type="protein sequence ID" value="GIM72145.1"/>
    <property type="molecule type" value="Genomic_DNA"/>
</dbReference>
<evidence type="ECO:0000313" key="4">
    <source>
        <dbReference type="Proteomes" id="UP000681340"/>
    </source>
</evidence>
<gene>
    <name evidence="3" type="ORF">Aau02nite_49500</name>
</gene>